<dbReference type="InterPro" id="IPR027417">
    <property type="entry name" value="P-loop_NTPase"/>
</dbReference>
<dbReference type="EMBL" id="CP065856">
    <property type="protein sequence ID" value="QPV64211.1"/>
    <property type="molecule type" value="Genomic_DNA"/>
</dbReference>
<dbReference type="PANTHER" id="PTHR42711">
    <property type="entry name" value="ABC TRANSPORTER ATP-BINDING PROTEIN"/>
    <property type="match status" value="1"/>
</dbReference>
<comment type="similarity">
    <text evidence="1">Belongs to the ABC transporter superfamily.</text>
</comment>
<dbReference type="InterPro" id="IPR003593">
    <property type="entry name" value="AAA+_ATPase"/>
</dbReference>
<name>A0A7T3G0U9_9EURY</name>
<dbReference type="GO" id="GO:0016887">
    <property type="term" value="F:ATP hydrolysis activity"/>
    <property type="evidence" value="ECO:0007669"/>
    <property type="project" value="InterPro"/>
</dbReference>
<evidence type="ECO:0000256" key="3">
    <source>
        <dbReference type="ARBA" id="ARBA00022741"/>
    </source>
</evidence>
<reference evidence="7 8" key="1">
    <citation type="submission" date="2020-12" db="EMBL/GenBank/DDBJ databases">
        <title>Halosimplex halophilum sp. nov. and Halosimplex salinum sp. nov., two new members of the genus Halosimplex.</title>
        <authorList>
            <person name="Cui H.L."/>
        </authorList>
    </citation>
    <scope>NUCLEOTIDE SEQUENCE [LARGE SCALE GENOMIC DNA]</scope>
    <source>
        <strain evidence="7 8">YGH94</strain>
    </source>
</reference>
<sequence length="269" mass="29281">MVPERPPDGPAIETNELTKRFGDVLAVDGLDLSIEQGEVYGFLGPNGSGKTTTMRMLTTLTRPTSGSARVMGVDVTDRRELISVVGYLPEEPPLFDELTAREQLRHVAALHDLPRERARDRIDRYLDRFSLAEEADRRLEGFSTGMRKKVGLIATVLHEPPVLFLDEPTNGLDPRAARTVKDLIAELSGGETTVFLSTHILPVVDELSDRVGVLHHGDLVAEGAPDGLKQRAERGQAGSLEDVFLEVTTDHSEGATAPEASTTTPDSQP</sequence>
<organism evidence="7 8">
    <name type="scientific">Halosimplex litoreum</name>
    <dbReference type="NCBI Taxonomy" id="1198301"/>
    <lineage>
        <taxon>Archaea</taxon>
        <taxon>Methanobacteriati</taxon>
        <taxon>Methanobacteriota</taxon>
        <taxon>Stenosarchaea group</taxon>
        <taxon>Halobacteria</taxon>
        <taxon>Halobacteriales</taxon>
        <taxon>Haloarculaceae</taxon>
        <taxon>Halosimplex</taxon>
    </lineage>
</organism>
<protein>
    <submittedName>
        <fullName evidence="7">ABC transporter ATP-binding protein</fullName>
    </submittedName>
</protein>
<evidence type="ECO:0000256" key="2">
    <source>
        <dbReference type="ARBA" id="ARBA00022448"/>
    </source>
</evidence>
<dbReference type="InterPro" id="IPR050763">
    <property type="entry name" value="ABC_transporter_ATP-binding"/>
</dbReference>
<evidence type="ECO:0000256" key="1">
    <source>
        <dbReference type="ARBA" id="ARBA00005417"/>
    </source>
</evidence>
<keyword evidence="3" id="KW-0547">Nucleotide-binding</keyword>
<dbReference type="KEGG" id="hlt:I7X12_06190"/>
<dbReference type="OrthoDB" id="87732at2157"/>
<dbReference type="AlphaFoldDB" id="A0A7T3G0U9"/>
<dbReference type="Pfam" id="PF00005">
    <property type="entry name" value="ABC_tran"/>
    <property type="match status" value="1"/>
</dbReference>
<evidence type="ECO:0000256" key="5">
    <source>
        <dbReference type="SAM" id="MobiDB-lite"/>
    </source>
</evidence>
<keyword evidence="2" id="KW-0813">Transport</keyword>
<proteinExistence type="inferred from homology"/>
<dbReference type="Gene3D" id="3.40.50.300">
    <property type="entry name" value="P-loop containing nucleotide triphosphate hydrolases"/>
    <property type="match status" value="1"/>
</dbReference>
<dbReference type="PANTHER" id="PTHR42711:SF5">
    <property type="entry name" value="ABC TRANSPORTER ATP-BINDING PROTEIN NATA"/>
    <property type="match status" value="1"/>
</dbReference>
<gene>
    <name evidence="7" type="ORF">I7X12_06190</name>
</gene>
<dbReference type="SMART" id="SM00382">
    <property type="entry name" value="AAA"/>
    <property type="match status" value="1"/>
</dbReference>
<evidence type="ECO:0000256" key="4">
    <source>
        <dbReference type="ARBA" id="ARBA00022840"/>
    </source>
</evidence>
<dbReference type="RefSeq" id="WP_198062985.1">
    <property type="nucleotide sequence ID" value="NZ_CP065856.1"/>
</dbReference>
<dbReference type="InterPro" id="IPR003439">
    <property type="entry name" value="ABC_transporter-like_ATP-bd"/>
</dbReference>
<evidence type="ECO:0000259" key="6">
    <source>
        <dbReference type="PROSITE" id="PS50893"/>
    </source>
</evidence>
<dbReference type="GeneID" id="60588065"/>
<keyword evidence="4 7" id="KW-0067">ATP-binding</keyword>
<feature type="compositionally biased region" description="Polar residues" evidence="5">
    <location>
        <begin position="259"/>
        <end position="269"/>
    </location>
</feature>
<dbReference type="SUPFAM" id="SSF52540">
    <property type="entry name" value="P-loop containing nucleoside triphosphate hydrolases"/>
    <property type="match status" value="1"/>
</dbReference>
<feature type="domain" description="ABC transporter" evidence="6">
    <location>
        <begin position="12"/>
        <end position="241"/>
    </location>
</feature>
<accession>A0A7T3G0U9</accession>
<dbReference type="GO" id="GO:0005524">
    <property type="term" value="F:ATP binding"/>
    <property type="evidence" value="ECO:0007669"/>
    <property type="project" value="UniProtKB-KW"/>
</dbReference>
<evidence type="ECO:0000313" key="8">
    <source>
        <dbReference type="Proteomes" id="UP000595001"/>
    </source>
</evidence>
<keyword evidence="8" id="KW-1185">Reference proteome</keyword>
<dbReference type="Proteomes" id="UP000595001">
    <property type="component" value="Chromosome"/>
</dbReference>
<dbReference type="PROSITE" id="PS50893">
    <property type="entry name" value="ABC_TRANSPORTER_2"/>
    <property type="match status" value="1"/>
</dbReference>
<evidence type="ECO:0000313" key="7">
    <source>
        <dbReference type="EMBL" id="QPV64211.1"/>
    </source>
</evidence>
<feature type="region of interest" description="Disordered" evidence="5">
    <location>
        <begin position="233"/>
        <end position="269"/>
    </location>
</feature>